<feature type="binding site" evidence="8">
    <location>
        <position position="286"/>
    </location>
    <ligand>
        <name>Mn(2+)</name>
        <dbReference type="ChEBI" id="CHEBI:29035"/>
        <label>2</label>
    </ligand>
</feature>
<comment type="function">
    <text evidence="7 8">Presumably involved in the processing and regular turnover of intracellular proteins. Catalyzes the removal of unsubstituted N-terminal amino acids from various peptides.</text>
</comment>
<keyword evidence="11" id="KW-1185">Reference proteome</keyword>
<keyword evidence="4 8" id="KW-0031">Aminopeptidase</keyword>
<keyword evidence="6 8" id="KW-0378">Hydrolase</keyword>
<dbReference type="RefSeq" id="WP_224124470.1">
    <property type="nucleotide sequence ID" value="NZ_JAIQZJ010000012.1"/>
</dbReference>
<evidence type="ECO:0000259" key="9">
    <source>
        <dbReference type="PROSITE" id="PS00631"/>
    </source>
</evidence>
<dbReference type="Gene3D" id="3.40.220.10">
    <property type="entry name" value="Leucine Aminopeptidase, subunit E, domain 1"/>
    <property type="match status" value="1"/>
</dbReference>
<feature type="active site" evidence="8">
    <location>
        <position position="367"/>
    </location>
</feature>
<dbReference type="InterPro" id="IPR000819">
    <property type="entry name" value="Peptidase_M17_C"/>
</dbReference>
<feature type="active site" evidence="8">
    <location>
        <position position="293"/>
    </location>
</feature>
<dbReference type="SUPFAM" id="SSF52949">
    <property type="entry name" value="Macro domain-like"/>
    <property type="match status" value="1"/>
</dbReference>
<comment type="catalytic activity">
    <reaction evidence="2 8">
        <text>Release of an N-terminal amino acid, preferentially leucine, but not glutamic or aspartic acids.</text>
        <dbReference type="EC" id="3.4.11.10"/>
    </reaction>
</comment>
<comment type="similarity">
    <text evidence="3 8">Belongs to the peptidase M17 family.</text>
</comment>
<reference evidence="10 11" key="1">
    <citation type="submission" date="2021-09" db="EMBL/GenBank/DDBJ databases">
        <title>Whole genome sequence of Nocardioides sp. GBK3QG-3.</title>
        <authorList>
            <person name="Tuo L."/>
        </authorList>
    </citation>
    <scope>NUCLEOTIDE SEQUENCE [LARGE SCALE GENOMIC DNA]</scope>
    <source>
        <strain evidence="10 11">GBK3QG-3</strain>
    </source>
</reference>
<dbReference type="EC" id="3.4.11.10" evidence="8"/>
<feature type="binding site" evidence="8">
    <location>
        <position position="281"/>
    </location>
    <ligand>
        <name>Mn(2+)</name>
        <dbReference type="ChEBI" id="CHEBI:29035"/>
        <label>2</label>
    </ligand>
</feature>
<keyword evidence="8" id="KW-0464">Manganese</keyword>
<comment type="caution">
    <text evidence="10">The sequence shown here is derived from an EMBL/GenBank/DDBJ whole genome shotgun (WGS) entry which is preliminary data.</text>
</comment>
<comment type="cofactor">
    <cofactor evidence="8">
        <name>Mn(2+)</name>
        <dbReference type="ChEBI" id="CHEBI:29035"/>
    </cofactor>
    <text evidence="8">Binds 2 manganese ions per subunit.</text>
</comment>
<feature type="binding site" evidence="8">
    <location>
        <position position="286"/>
    </location>
    <ligand>
        <name>Mn(2+)</name>
        <dbReference type="ChEBI" id="CHEBI:29035"/>
        <label>1</label>
    </ligand>
</feature>
<evidence type="ECO:0000313" key="11">
    <source>
        <dbReference type="Proteomes" id="UP000780875"/>
    </source>
</evidence>
<protein>
    <recommendedName>
        <fullName evidence="8">Probable cytosol aminopeptidase</fullName>
        <ecNumber evidence="8">3.4.11.1</ecNumber>
    </recommendedName>
    <alternativeName>
        <fullName evidence="8">Leucine aminopeptidase</fullName>
        <shortName evidence="8">LAP</shortName>
        <ecNumber evidence="8">3.4.11.10</ecNumber>
    </alternativeName>
    <alternativeName>
        <fullName evidence="8">Leucyl aminopeptidase</fullName>
    </alternativeName>
</protein>
<dbReference type="Proteomes" id="UP000780875">
    <property type="component" value="Unassembled WGS sequence"/>
</dbReference>
<dbReference type="InterPro" id="IPR023042">
    <property type="entry name" value="Peptidase_M17_leu_NH2_pept"/>
</dbReference>
<gene>
    <name evidence="8" type="primary">pepA</name>
    <name evidence="10" type="ORF">K8U61_18175</name>
</gene>
<feature type="binding site" evidence="8">
    <location>
        <position position="363"/>
    </location>
    <ligand>
        <name>Mn(2+)</name>
        <dbReference type="ChEBI" id="CHEBI:29035"/>
        <label>1</label>
    </ligand>
</feature>
<dbReference type="PROSITE" id="PS00631">
    <property type="entry name" value="CYTOSOL_AP"/>
    <property type="match status" value="1"/>
</dbReference>
<dbReference type="GO" id="GO:0004177">
    <property type="term" value="F:aminopeptidase activity"/>
    <property type="evidence" value="ECO:0007669"/>
    <property type="project" value="UniProtKB-KW"/>
</dbReference>
<dbReference type="PANTHER" id="PTHR11963:SF23">
    <property type="entry name" value="CYTOSOL AMINOPEPTIDASE"/>
    <property type="match status" value="1"/>
</dbReference>
<keyword evidence="8" id="KW-0963">Cytoplasm</keyword>
<evidence type="ECO:0000313" key="10">
    <source>
        <dbReference type="EMBL" id="MBZ5740109.1"/>
    </source>
</evidence>
<evidence type="ECO:0000256" key="7">
    <source>
        <dbReference type="ARBA" id="ARBA00049972"/>
    </source>
</evidence>
<evidence type="ECO:0000256" key="2">
    <source>
        <dbReference type="ARBA" id="ARBA00000967"/>
    </source>
</evidence>
<dbReference type="EMBL" id="JAIQZJ010000012">
    <property type="protein sequence ID" value="MBZ5740109.1"/>
    <property type="molecule type" value="Genomic_DNA"/>
</dbReference>
<name>A0ABS7UGE0_9ACTN</name>
<organism evidence="10 11">
    <name type="scientific">Nocardioides mangrovi</name>
    <dbReference type="NCBI Taxonomy" id="2874580"/>
    <lineage>
        <taxon>Bacteria</taxon>
        <taxon>Bacillati</taxon>
        <taxon>Actinomycetota</taxon>
        <taxon>Actinomycetes</taxon>
        <taxon>Propionibacteriales</taxon>
        <taxon>Nocardioidaceae</taxon>
        <taxon>Nocardioides</taxon>
    </lineage>
</organism>
<sequence length="519" mass="52967">MPTTDPVLPSQVSPPEFALSAALPHAVVGVEVVALPVLPADPAVDGEDGPLLGPGAAELGETLDLDLLAVLESAGATGRAGEVTAVPVPLGGPDHADLRCVLLVGVGDQRPADLRRAGAALARATRDRDAVATTIPAIAPDDGLEPFVVGAMLGSFAFHWRSAAPEHPPVRRVVLADVPDDHAGSLARAIAIGGAGWRARTLATVPSNLKNPAWLAGQAEQVAAEAGLDVAVWDERKLAAEGFGGVLGVGQGSASPPRLIRLDYAPRKANRRTPTVVLVGKGITFDTGGLSIKPAEAMSTMKRDMTGGAVVIATMAALAAVDCPVRVVGLVPAAENSVGAASMRPGDVIRHRGGRTTEVTNTDAEGRLVMADALAYAVSDLKPTVLVDVATLTGAMKVALGTEVGGFFANDDALAATLRDAGDRAGEPLWRFPLAEAYEPKLASKVADADNGAGGPGAITAALFLQHFVGDLPWAHLDVASVGDSPEDRFEWSKGPTGFGARALLEWLGSPEPLAGVGG</sequence>
<dbReference type="PANTHER" id="PTHR11963">
    <property type="entry name" value="LEUCINE AMINOPEPTIDASE-RELATED"/>
    <property type="match status" value="1"/>
</dbReference>
<keyword evidence="5 8" id="KW-0645">Protease</keyword>
<proteinExistence type="inferred from homology"/>
<feature type="binding site" evidence="8">
    <location>
        <position position="365"/>
    </location>
    <ligand>
        <name>Mn(2+)</name>
        <dbReference type="ChEBI" id="CHEBI:29035"/>
        <label>2</label>
    </ligand>
</feature>
<dbReference type="Pfam" id="PF02789">
    <property type="entry name" value="Peptidase_M17_N"/>
    <property type="match status" value="1"/>
</dbReference>
<dbReference type="HAMAP" id="MF_00181">
    <property type="entry name" value="Cytosol_peptidase_M17"/>
    <property type="match status" value="1"/>
</dbReference>
<dbReference type="InterPro" id="IPR008283">
    <property type="entry name" value="Peptidase_M17_N"/>
</dbReference>
<evidence type="ECO:0000256" key="6">
    <source>
        <dbReference type="ARBA" id="ARBA00022801"/>
    </source>
</evidence>
<dbReference type="Pfam" id="PF00883">
    <property type="entry name" value="Peptidase_M17"/>
    <property type="match status" value="1"/>
</dbReference>
<dbReference type="CDD" id="cd00433">
    <property type="entry name" value="Peptidase_M17"/>
    <property type="match status" value="1"/>
</dbReference>
<feature type="binding site" evidence="8">
    <location>
        <position position="304"/>
    </location>
    <ligand>
        <name>Mn(2+)</name>
        <dbReference type="ChEBI" id="CHEBI:29035"/>
        <label>2</label>
    </ligand>
</feature>
<dbReference type="Gene3D" id="3.40.630.10">
    <property type="entry name" value="Zn peptidases"/>
    <property type="match status" value="1"/>
</dbReference>
<feature type="binding site" evidence="8">
    <location>
        <position position="365"/>
    </location>
    <ligand>
        <name>Mn(2+)</name>
        <dbReference type="ChEBI" id="CHEBI:29035"/>
        <label>1</label>
    </ligand>
</feature>
<comment type="catalytic activity">
    <reaction evidence="1 8">
        <text>Release of an N-terminal amino acid, Xaa-|-Yaa-, in which Xaa is preferably Leu, but may be other amino acids including Pro although not Arg or Lys, and Yaa may be Pro. Amino acid amides and methyl esters are also readily hydrolyzed, but rates on arylamides are exceedingly low.</text>
        <dbReference type="EC" id="3.4.11.1"/>
    </reaction>
</comment>
<evidence type="ECO:0000256" key="4">
    <source>
        <dbReference type="ARBA" id="ARBA00022438"/>
    </source>
</evidence>
<feature type="domain" description="Cytosol aminopeptidase" evidence="9">
    <location>
        <begin position="361"/>
        <end position="368"/>
    </location>
</feature>
<accession>A0ABS7UGE0</accession>
<dbReference type="PRINTS" id="PR00481">
    <property type="entry name" value="LAMNOPPTDASE"/>
</dbReference>
<dbReference type="SUPFAM" id="SSF53187">
    <property type="entry name" value="Zn-dependent exopeptidases"/>
    <property type="match status" value="1"/>
</dbReference>
<comment type="subcellular location">
    <subcellularLocation>
        <location evidence="8">Cytoplasm</location>
    </subcellularLocation>
</comment>
<keyword evidence="8" id="KW-0479">Metal-binding</keyword>
<evidence type="ECO:0000256" key="8">
    <source>
        <dbReference type="HAMAP-Rule" id="MF_00181"/>
    </source>
</evidence>
<dbReference type="EC" id="3.4.11.1" evidence="8"/>
<evidence type="ECO:0000256" key="3">
    <source>
        <dbReference type="ARBA" id="ARBA00009528"/>
    </source>
</evidence>
<evidence type="ECO:0000256" key="5">
    <source>
        <dbReference type="ARBA" id="ARBA00022670"/>
    </source>
</evidence>
<evidence type="ECO:0000256" key="1">
    <source>
        <dbReference type="ARBA" id="ARBA00000135"/>
    </source>
</evidence>
<dbReference type="InterPro" id="IPR011356">
    <property type="entry name" value="Leucine_aapep/pepB"/>
</dbReference>
<dbReference type="InterPro" id="IPR043472">
    <property type="entry name" value="Macro_dom-like"/>
</dbReference>